<sequence length="274" mass="28448">MPRDTGGAMTPLPEAIAAVLRHAAASVVMPRFQRLAAAEIEEKSPGDLVTIADREAEAVIAEGLAAIRPDARFVGEEACARDPSLLDDLGSGTVWIVDPIDGTANFAAGRRPFALMAALIENGETVASCILDPVDGRLAAAERGAGAWLDGNRVHPASASPGIGALSGIVSSFSRPQAAEPKVAALAERAGEVVATRRCAGDEYPLVATGARHFALYWRSLVWDHAPGVLFLEEAGGVAARLDGSRYRVTDGGGPILLARNSVIWDEVAAVLAA</sequence>
<organism evidence="2">
    <name type="scientific">Sphingomonas psychrotolerans</name>
    <dbReference type="NCBI Taxonomy" id="1327635"/>
    <lineage>
        <taxon>Bacteria</taxon>
        <taxon>Pseudomonadati</taxon>
        <taxon>Pseudomonadota</taxon>
        <taxon>Alphaproteobacteria</taxon>
        <taxon>Sphingomonadales</taxon>
        <taxon>Sphingomonadaceae</taxon>
        <taxon>Sphingomonas</taxon>
    </lineage>
</organism>
<comment type="similarity">
    <text evidence="1">Belongs to the inositol monophosphatase superfamily.</text>
</comment>
<accession>A0ABU3N005</accession>
<reference evidence="2" key="1">
    <citation type="submission" date="2022-04" db="EMBL/GenBank/DDBJ databases">
        <title>Tomato heritable bacteria conferring resistance against bacterial wilt.</title>
        <authorList>
            <person name="Yin J."/>
        </authorList>
    </citation>
    <scope>NUCLEOTIDE SEQUENCE</scope>
    <source>
        <strain evidence="2">Cra20</strain>
    </source>
</reference>
<comment type="caution">
    <text evidence="2">The sequence shown here is derived from an EMBL/GenBank/DDBJ whole genome shotgun (WGS) entry which is preliminary data.</text>
</comment>
<dbReference type="Pfam" id="PF00459">
    <property type="entry name" value="Inositol_P"/>
    <property type="match status" value="1"/>
</dbReference>
<dbReference type="PRINTS" id="PR00377">
    <property type="entry name" value="IMPHPHTASES"/>
</dbReference>
<dbReference type="PANTHER" id="PTHR20854:SF4">
    <property type="entry name" value="INOSITOL-1-MONOPHOSPHATASE-RELATED"/>
    <property type="match status" value="1"/>
</dbReference>
<evidence type="ECO:0000313" key="2">
    <source>
        <dbReference type="EMBL" id="MDT8757703.1"/>
    </source>
</evidence>
<name>A0ABU3N005_9SPHN</name>
<gene>
    <name evidence="2" type="ORF">MZO42_03240</name>
</gene>
<protein>
    <submittedName>
        <fullName evidence="2">Inositol monophosphatase</fullName>
    </submittedName>
</protein>
<proteinExistence type="inferred from homology"/>
<dbReference type="SUPFAM" id="SSF56655">
    <property type="entry name" value="Carbohydrate phosphatase"/>
    <property type="match status" value="1"/>
</dbReference>
<dbReference type="Gene3D" id="3.30.540.10">
    <property type="entry name" value="Fructose-1,6-Bisphosphatase, subunit A, domain 1"/>
    <property type="match status" value="1"/>
</dbReference>
<dbReference type="Gene3D" id="3.40.190.80">
    <property type="match status" value="1"/>
</dbReference>
<dbReference type="EMBL" id="JALMLT010000001">
    <property type="protein sequence ID" value="MDT8757703.1"/>
    <property type="molecule type" value="Genomic_DNA"/>
</dbReference>
<evidence type="ECO:0000256" key="1">
    <source>
        <dbReference type="ARBA" id="ARBA00009759"/>
    </source>
</evidence>
<dbReference type="InterPro" id="IPR000760">
    <property type="entry name" value="Inositol_monophosphatase-like"/>
</dbReference>
<dbReference type="PANTHER" id="PTHR20854">
    <property type="entry name" value="INOSITOL MONOPHOSPHATASE"/>
    <property type="match status" value="1"/>
</dbReference>